<name>A0A892ZIT8_9NEIS</name>
<keyword evidence="1" id="KW-0812">Transmembrane</keyword>
<keyword evidence="4" id="KW-1185">Reference proteome</keyword>
<keyword evidence="1" id="KW-1133">Transmembrane helix</keyword>
<dbReference type="InterPro" id="IPR021309">
    <property type="entry name" value="YgaP-like_TM"/>
</dbReference>
<proteinExistence type="predicted"/>
<sequence>MFCRNVGKTERIIRVLVGLALIALVFVGPQTPWGWIGLVPLLTGLVGWCGLYTLLGKRGGSCQR</sequence>
<dbReference type="Proteomes" id="UP000653156">
    <property type="component" value="Chromosome"/>
</dbReference>
<evidence type="ECO:0000259" key="2">
    <source>
        <dbReference type="Pfam" id="PF11127"/>
    </source>
</evidence>
<dbReference type="Pfam" id="PF11127">
    <property type="entry name" value="YgaP-like_TM"/>
    <property type="match status" value="1"/>
</dbReference>
<evidence type="ECO:0000256" key="1">
    <source>
        <dbReference type="SAM" id="Phobius"/>
    </source>
</evidence>
<feature type="transmembrane region" description="Helical" evidence="1">
    <location>
        <begin position="12"/>
        <end position="29"/>
    </location>
</feature>
<gene>
    <name evidence="3" type="ORF">JQU52_13890</name>
</gene>
<feature type="domain" description="Inner membrane protein YgaP-like transmembrane" evidence="2">
    <location>
        <begin position="4"/>
        <end position="58"/>
    </location>
</feature>
<accession>A0A892ZIT8</accession>
<protein>
    <submittedName>
        <fullName evidence="3">DUF2892 domain-containing protein</fullName>
    </submittedName>
</protein>
<dbReference type="KEGG" id="ptes:JQU52_13890"/>
<feature type="transmembrane region" description="Helical" evidence="1">
    <location>
        <begin position="35"/>
        <end position="55"/>
    </location>
</feature>
<dbReference type="AlphaFoldDB" id="A0A892ZIT8"/>
<evidence type="ECO:0000313" key="3">
    <source>
        <dbReference type="EMBL" id="QRQ81747.1"/>
    </source>
</evidence>
<reference evidence="3" key="1">
    <citation type="submission" date="2021-02" db="EMBL/GenBank/DDBJ databases">
        <title>Neisseriaceae sp. 26B isolated from the cloaca of a Common Toad-headed Turtle (Mesoclemmys nasuta).</title>
        <authorList>
            <person name="Spergser J."/>
            <person name="Busse H.-J."/>
        </authorList>
    </citation>
    <scope>NUCLEOTIDE SEQUENCE</scope>
    <source>
        <strain evidence="3">26B</strain>
    </source>
</reference>
<keyword evidence="1" id="KW-0472">Membrane</keyword>
<evidence type="ECO:0000313" key="4">
    <source>
        <dbReference type="Proteomes" id="UP000653156"/>
    </source>
</evidence>
<dbReference type="RefSeq" id="WP_230339045.1">
    <property type="nucleotide sequence ID" value="NZ_CP069798.1"/>
</dbReference>
<organism evidence="3 4">
    <name type="scientific">Paralysiella testudinis</name>
    <dbReference type="NCBI Taxonomy" id="2809020"/>
    <lineage>
        <taxon>Bacteria</taxon>
        <taxon>Pseudomonadati</taxon>
        <taxon>Pseudomonadota</taxon>
        <taxon>Betaproteobacteria</taxon>
        <taxon>Neisseriales</taxon>
        <taxon>Neisseriaceae</taxon>
        <taxon>Paralysiella</taxon>
    </lineage>
</organism>
<dbReference type="EMBL" id="CP069798">
    <property type="protein sequence ID" value="QRQ81747.1"/>
    <property type="molecule type" value="Genomic_DNA"/>
</dbReference>